<dbReference type="OrthoDB" id="1093751at2"/>
<gene>
    <name evidence="1" type="ORF">LY11_03142</name>
</gene>
<dbReference type="Pfam" id="PF06199">
    <property type="entry name" value="Phage_tail_2"/>
    <property type="match status" value="1"/>
</dbReference>
<dbReference type="RefSeq" id="WP_111634581.1">
    <property type="nucleotide sequence ID" value="NZ_QLLR01000016.1"/>
</dbReference>
<sequence>MAEEALGFKNGTKVLLFVKLGTPAAWVTLACLKTNSWDSSTDQIDTTTKCSGRYKTSLPGDISWSFKGDGNAIDDTVAVSQASFNVLAGLQKAGTTFPMKMVGVDDPTDVIRGNVFITSISKSAGRNEAVGFSSTFQGVGEYFLTPEAP</sequence>
<dbReference type="Proteomes" id="UP000249754">
    <property type="component" value="Unassembled WGS sequence"/>
</dbReference>
<proteinExistence type="predicted"/>
<protein>
    <submittedName>
        <fullName evidence="1">TP901-1 family phage major tail protein</fullName>
    </submittedName>
</protein>
<evidence type="ECO:0000313" key="2">
    <source>
        <dbReference type="Proteomes" id="UP000249754"/>
    </source>
</evidence>
<evidence type="ECO:0000313" key="1">
    <source>
        <dbReference type="EMBL" id="RAJ28868.1"/>
    </source>
</evidence>
<reference evidence="1 2" key="1">
    <citation type="submission" date="2018-06" db="EMBL/GenBank/DDBJ databases">
        <title>Genomic Encyclopedia of Archaeal and Bacterial Type Strains, Phase II (KMG-II): from individual species to whole genera.</title>
        <authorList>
            <person name="Goeker M."/>
        </authorList>
    </citation>
    <scope>NUCLEOTIDE SEQUENCE [LARGE SCALE GENOMIC DNA]</scope>
    <source>
        <strain evidence="1 2">DSM 14825</strain>
    </source>
</reference>
<dbReference type="EMBL" id="QLLR01000016">
    <property type="protein sequence ID" value="RAJ28868.1"/>
    <property type="molecule type" value="Genomic_DNA"/>
</dbReference>
<comment type="caution">
    <text evidence="1">The sequence shown here is derived from an EMBL/GenBank/DDBJ whole genome shotgun (WGS) entry which is preliminary data.</text>
</comment>
<name>A0A327SJG5_9SPHI</name>
<accession>A0A327SJG5</accession>
<organism evidence="1 2">
    <name type="scientific">Pedobacter cryoconitis</name>
    <dbReference type="NCBI Taxonomy" id="188932"/>
    <lineage>
        <taxon>Bacteria</taxon>
        <taxon>Pseudomonadati</taxon>
        <taxon>Bacteroidota</taxon>
        <taxon>Sphingobacteriia</taxon>
        <taxon>Sphingobacteriales</taxon>
        <taxon>Sphingobacteriaceae</taxon>
        <taxon>Pedobacter</taxon>
    </lineage>
</organism>
<dbReference type="Gene3D" id="4.10.410.40">
    <property type="match status" value="1"/>
</dbReference>
<dbReference type="AlphaFoldDB" id="A0A327SJG5"/>
<dbReference type="InterPro" id="IPR011855">
    <property type="entry name" value="Phgtail_TP901_1"/>
</dbReference>